<dbReference type="EMBL" id="LR797502">
    <property type="protein sequence ID" value="CAB4220943.1"/>
    <property type="molecule type" value="Genomic_DNA"/>
</dbReference>
<accession>A0A6J5SZI8</accession>
<organism evidence="8">
    <name type="scientific">uncultured Caudovirales phage</name>
    <dbReference type="NCBI Taxonomy" id="2100421"/>
    <lineage>
        <taxon>Viruses</taxon>
        <taxon>Duplodnaviria</taxon>
        <taxon>Heunggongvirae</taxon>
        <taxon>Uroviricota</taxon>
        <taxon>Caudoviricetes</taxon>
        <taxon>Peduoviridae</taxon>
        <taxon>Maltschvirus</taxon>
        <taxon>Maltschvirus maltsch</taxon>
    </lineage>
</organism>
<evidence type="ECO:0000256" key="2">
    <source>
        <dbReference type="ARBA" id="ARBA00022695"/>
    </source>
</evidence>
<dbReference type="SUPFAM" id="SSF51182">
    <property type="entry name" value="RmlC-like cupins"/>
    <property type="match status" value="1"/>
</dbReference>
<dbReference type="InterPro" id="IPR014710">
    <property type="entry name" value="RmlC-like_jellyroll"/>
</dbReference>
<evidence type="ECO:0000256" key="1">
    <source>
        <dbReference type="ARBA" id="ARBA00022679"/>
    </source>
</evidence>
<dbReference type="InterPro" id="IPR011051">
    <property type="entry name" value="RmlC_Cupin_sf"/>
</dbReference>
<keyword evidence="2" id="KW-0548">Nucleotidyltransferase</keyword>
<dbReference type="SUPFAM" id="SSF52374">
    <property type="entry name" value="Nucleotidylyl transferase"/>
    <property type="match status" value="1"/>
</dbReference>
<feature type="domain" description="Mannose-6-phosphate isomerase type II C-terminal" evidence="3">
    <location>
        <begin position="146"/>
        <end position="253"/>
    </location>
</feature>
<dbReference type="GO" id="GO:0005976">
    <property type="term" value="P:polysaccharide metabolic process"/>
    <property type="evidence" value="ECO:0007669"/>
    <property type="project" value="InterPro"/>
</dbReference>
<evidence type="ECO:0000259" key="3">
    <source>
        <dbReference type="Pfam" id="PF01050"/>
    </source>
</evidence>
<feature type="domain" description="Cytidyltransferase-like" evidence="4">
    <location>
        <begin position="7"/>
        <end position="102"/>
    </location>
</feature>
<evidence type="ECO:0000259" key="4">
    <source>
        <dbReference type="Pfam" id="PF01467"/>
    </source>
</evidence>
<dbReference type="Gene3D" id="2.60.120.10">
    <property type="entry name" value="Jelly Rolls"/>
    <property type="match status" value="1"/>
</dbReference>
<dbReference type="PANTHER" id="PTHR43793">
    <property type="entry name" value="FAD SYNTHASE"/>
    <property type="match status" value="1"/>
</dbReference>
<dbReference type="InterPro" id="IPR014729">
    <property type="entry name" value="Rossmann-like_a/b/a_fold"/>
</dbReference>
<sequence>MKKIILISGGYDPIHSGHIAYIQAAKKLGDILVVAVNSDEWLVRKKGRAFMPLHERLAIIKSIQGVDFVIGFNDSDNSACAAINMTRQSYPTDKIIFANGGDRTKENIPEMRIVDHNLEFAFSVGGDNKMNSSSWILQEWRAPKTPRSWGYYRVLHEAAPRVKLKELTVEPGQRLSMQRHSNRAEFWFVTEGEATVYGINRKTDTELTGKFTEHQHLWIDNNDWHQLANETLLPLKLIEIQYGDNCIEDDIERK</sequence>
<protein>
    <submittedName>
        <fullName evidence="8">Cytidyltransferase-like domain</fullName>
    </submittedName>
</protein>
<dbReference type="InterPro" id="IPR001538">
    <property type="entry name" value="Man6P_isomerase-2_C"/>
</dbReference>
<dbReference type="CDD" id="cd02213">
    <property type="entry name" value="cupin_PMI_typeII_C"/>
    <property type="match status" value="1"/>
</dbReference>
<dbReference type="PANTHER" id="PTHR43793:SF1">
    <property type="entry name" value="FAD SYNTHASE"/>
    <property type="match status" value="1"/>
</dbReference>
<evidence type="ECO:0000313" key="5">
    <source>
        <dbReference type="EMBL" id="CAB4164112.1"/>
    </source>
</evidence>
<keyword evidence="1 8" id="KW-0808">Transferase</keyword>
<proteinExistence type="predicted"/>
<dbReference type="Gene3D" id="3.40.50.620">
    <property type="entry name" value="HUPs"/>
    <property type="match status" value="1"/>
</dbReference>
<evidence type="ECO:0000313" key="7">
    <source>
        <dbReference type="EMBL" id="CAB4186702.1"/>
    </source>
</evidence>
<evidence type="ECO:0000313" key="8">
    <source>
        <dbReference type="EMBL" id="CAB4220943.1"/>
    </source>
</evidence>
<dbReference type="EMBL" id="LR796758">
    <property type="protein sequence ID" value="CAB4164112.1"/>
    <property type="molecule type" value="Genomic_DNA"/>
</dbReference>
<gene>
    <name evidence="7" type="ORF">UFOVP1146_48</name>
    <name evidence="8" type="ORF">UFOVP1638_97</name>
    <name evidence="5" type="ORF">UFOVP812_381</name>
    <name evidence="6" type="ORF">UFOVP818_184</name>
</gene>
<dbReference type="Pfam" id="PF01467">
    <property type="entry name" value="CTP_transf_like"/>
    <property type="match status" value="1"/>
</dbReference>
<dbReference type="NCBIfam" id="TIGR00125">
    <property type="entry name" value="cyt_tran_rel"/>
    <property type="match status" value="1"/>
</dbReference>
<evidence type="ECO:0000313" key="6">
    <source>
        <dbReference type="EMBL" id="CAB4165648.1"/>
    </source>
</evidence>
<dbReference type="InterPro" id="IPR004821">
    <property type="entry name" value="Cyt_trans-like"/>
</dbReference>
<dbReference type="EMBL" id="LR797099">
    <property type="protein sequence ID" value="CAB4186702.1"/>
    <property type="molecule type" value="Genomic_DNA"/>
</dbReference>
<reference evidence="8" key="1">
    <citation type="submission" date="2020-05" db="EMBL/GenBank/DDBJ databases">
        <authorList>
            <person name="Chiriac C."/>
            <person name="Salcher M."/>
            <person name="Ghai R."/>
            <person name="Kavagutti S V."/>
        </authorList>
    </citation>
    <scope>NUCLEOTIDE SEQUENCE</scope>
</reference>
<name>A0A6J5SZI8_9CAUD</name>
<dbReference type="InterPro" id="IPR050385">
    <property type="entry name" value="Archaeal_FAD_synthase"/>
</dbReference>
<dbReference type="GO" id="GO:0016779">
    <property type="term" value="F:nucleotidyltransferase activity"/>
    <property type="evidence" value="ECO:0007669"/>
    <property type="project" value="UniProtKB-KW"/>
</dbReference>
<dbReference type="Pfam" id="PF01050">
    <property type="entry name" value="MannoseP_isomer"/>
    <property type="match status" value="1"/>
</dbReference>
<dbReference type="EMBL" id="LR796776">
    <property type="protein sequence ID" value="CAB4165648.1"/>
    <property type="molecule type" value="Genomic_DNA"/>
</dbReference>